<feature type="transmembrane region" description="Helical" evidence="1">
    <location>
        <begin position="54"/>
        <end position="78"/>
    </location>
</feature>
<proteinExistence type="predicted"/>
<evidence type="ECO:0000256" key="1">
    <source>
        <dbReference type="SAM" id="Phobius"/>
    </source>
</evidence>
<name>A0ABQ0SJ03_NOVHA</name>
<protein>
    <submittedName>
        <fullName evidence="2">Uncharacterized protein</fullName>
    </submittedName>
</protein>
<keyword evidence="1" id="KW-0812">Transmembrane</keyword>
<dbReference type="Proteomes" id="UP000319478">
    <property type="component" value="Unassembled WGS sequence"/>
</dbReference>
<comment type="caution">
    <text evidence="2">The sequence shown here is derived from an EMBL/GenBank/DDBJ whole genome shotgun (WGS) entry which is preliminary data.</text>
</comment>
<dbReference type="EMBL" id="BJNN01000138">
    <property type="protein sequence ID" value="GEC64805.1"/>
    <property type="molecule type" value="Genomic_DNA"/>
</dbReference>
<keyword evidence="1" id="KW-0472">Membrane</keyword>
<keyword evidence="1" id="KW-1133">Transmembrane helix</keyword>
<sequence length="81" mass="9274">MSRPSWAWAIGDVKTAHVVASSIPQTWRMRVRRSCPWAKDPAVRGKVMGMARRVIFMLLPVIMTELLQHAWAGIAVLWQMM</sequence>
<gene>
    <name evidence="2" type="ORF">GHA01_26540</name>
</gene>
<accession>A0ABQ0SJ03</accession>
<reference evidence="2 3" key="1">
    <citation type="submission" date="2019-06" db="EMBL/GenBank/DDBJ databases">
        <title>Whole genome shotgun sequence of Komagataeibacter hansenii NBRC 14820.</title>
        <authorList>
            <person name="Hosoyama A."/>
            <person name="Uohara A."/>
            <person name="Ohji S."/>
            <person name="Ichikawa N."/>
        </authorList>
    </citation>
    <scope>NUCLEOTIDE SEQUENCE [LARGE SCALE GENOMIC DNA]</scope>
    <source>
        <strain evidence="2 3">NBRC 14820</strain>
    </source>
</reference>
<keyword evidence="3" id="KW-1185">Reference proteome</keyword>
<evidence type="ECO:0000313" key="3">
    <source>
        <dbReference type="Proteomes" id="UP000319478"/>
    </source>
</evidence>
<organism evidence="2 3">
    <name type="scientific">Novacetimonas hansenii</name>
    <name type="common">Komagataeibacter hansenii</name>
    <dbReference type="NCBI Taxonomy" id="436"/>
    <lineage>
        <taxon>Bacteria</taxon>
        <taxon>Pseudomonadati</taxon>
        <taxon>Pseudomonadota</taxon>
        <taxon>Alphaproteobacteria</taxon>
        <taxon>Acetobacterales</taxon>
        <taxon>Acetobacteraceae</taxon>
        <taxon>Novacetimonas</taxon>
    </lineage>
</organism>
<evidence type="ECO:0000313" key="2">
    <source>
        <dbReference type="EMBL" id="GEC64805.1"/>
    </source>
</evidence>